<proteinExistence type="predicted"/>
<name>A0A7J6TW82_PEROL</name>
<accession>A0A7J6TW82</accession>
<reference evidence="4 5" key="1">
    <citation type="submission" date="2020-04" db="EMBL/GenBank/DDBJ databases">
        <title>Perkinsus olseni comparative genomics.</title>
        <authorList>
            <person name="Bogema D.R."/>
        </authorList>
    </citation>
    <scope>NUCLEOTIDE SEQUENCE [LARGE SCALE GENOMIC DNA]</scope>
    <source>
        <strain evidence="2">ATCC PRA-205</strain>
        <strain evidence="3 4">ATCC PRA-207</strain>
    </source>
</reference>
<evidence type="ECO:0000313" key="5">
    <source>
        <dbReference type="Proteomes" id="UP000574390"/>
    </source>
</evidence>
<evidence type="ECO:0000313" key="2">
    <source>
        <dbReference type="EMBL" id="KAF4726512.1"/>
    </source>
</evidence>
<evidence type="ECO:0000313" key="4">
    <source>
        <dbReference type="Proteomes" id="UP000553632"/>
    </source>
</evidence>
<dbReference type="AlphaFoldDB" id="A0A7J6TW82"/>
<feature type="region of interest" description="Disordered" evidence="1">
    <location>
        <begin position="174"/>
        <end position="196"/>
    </location>
</feature>
<dbReference type="Proteomes" id="UP000553632">
    <property type="component" value="Unassembled WGS sequence"/>
</dbReference>
<gene>
    <name evidence="2" type="ORF">FOZ62_014273</name>
    <name evidence="3" type="ORF">FOZ63_004019</name>
</gene>
<organism evidence="3 4">
    <name type="scientific">Perkinsus olseni</name>
    <name type="common">Perkinsus atlanticus</name>
    <dbReference type="NCBI Taxonomy" id="32597"/>
    <lineage>
        <taxon>Eukaryota</taxon>
        <taxon>Sar</taxon>
        <taxon>Alveolata</taxon>
        <taxon>Perkinsozoa</taxon>
        <taxon>Perkinsea</taxon>
        <taxon>Perkinsida</taxon>
        <taxon>Perkinsidae</taxon>
        <taxon>Perkinsus</taxon>
    </lineage>
</organism>
<protein>
    <submittedName>
        <fullName evidence="3">Uncharacterized protein</fullName>
    </submittedName>
</protein>
<dbReference type="EMBL" id="JABANM010018190">
    <property type="protein sequence ID" value="KAF4726512.1"/>
    <property type="molecule type" value="Genomic_DNA"/>
</dbReference>
<comment type="caution">
    <text evidence="3">The sequence shown here is derived from an EMBL/GenBank/DDBJ whole genome shotgun (WGS) entry which is preliminary data.</text>
</comment>
<sequence>MPEKHQQSVIACNKLWPTTWNSSAALLDALELLDHCCRRFARTCIHGLLRSHKTSFQAGIYSSSGRLFPWLQYYHSSLAMYTTMVIFAIAGSGTGEIDWSTVTLEPPVDLAPGGGQVDLSGIILEPPVDPAPAGSEVDLNGITLEPPVQLATPGSQIDWSGVSLEGPVHPATTEVGLDWPSITLGGPGIDQPEKQK</sequence>
<evidence type="ECO:0000256" key="1">
    <source>
        <dbReference type="SAM" id="MobiDB-lite"/>
    </source>
</evidence>
<dbReference type="EMBL" id="JABANO010007823">
    <property type="protein sequence ID" value="KAF4749508.1"/>
    <property type="molecule type" value="Genomic_DNA"/>
</dbReference>
<evidence type="ECO:0000313" key="3">
    <source>
        <dbReference type="EMBL" id="KAF4749508.1"/>
    </source>
</evidence>
<keyword evidence="4" id="KW-1185">Reference proteome</keyword>
<dbReference type="Proteomes" id="UP000574390">
    <property type="component" value="Unassembled WGS sequence"/>
</dbReference>